<dbReference type="PIR" id="E87753">
    <property type="entry name" value="E87753"/>
</dbReference>
<dbReference type="CDD" id="cd00047">
    <property type="entry name" value="PTPc"/>
    <property type="match status" value="1"/>
</dbReference>
<dbReference type="UCSC" id="C43E11.5">
    <property type="organism name" value="c. elegans"/>
</dbReference>
<dbReference type="Gene3D" id="3.90.190.10">
    <property type="entry name" value="Protein tyrosine phosphatase superfamily"/>
    <property type="match status" value="1"/>
</dbReference>
<dbReference type="InterPro" id="IPR029021">
    <property type="entry name" value="Prot-tyrosine_phosphatase-like"/>
</dbReference>
<dbReference type="OrthoDB" id="5849916at2759"/>
<dbReference type="PANTHER" id="PTHR46163:SF17">
    <property type="entry name" value="DNA-DIRECTED DNA POLYMERASE-RELATED"/>
    <property type="match status" value="1"/>
</dbReference>
<dbReference type="Pfam" id="PF00102">
    <property type="entry name" value="Y_phosphatase"/>
    <property type="match status" value="1"/>
</dbReference>
<name>P91147_CAEEL</name>
<dbReference type="Bgee" id="WBGene00016605">
    <property type="expression patterns" value="Expressed in adult organism and 3 other cell types or tissues"/>
</dbReference>
<reference evidence="3 4" key="1">
    <citation type="journal article" date="1998" name="Science">
        <title>Genome sequence of the nematode C. elegans: a platform for investigating biology.</title>
        <authorList>
            <consortium name="The C. elegans sequencing consortium"/>
            <person name="Sulson J.E."/>
            <person name="Waterston R."/>
        </authorList>
    </citation>
    <scope>NUCLEOTIDE SEQUENCE [LARGE SCALE GENOMIC DNA]</scope>
    <source>
        <strain evidence="3 4">Bristol N2</strain>
    </source>
</reference>
<feature type="domain" description="Tyrosine-protein phosphatase" evidence="2">
    <location>
        <begin position="81"/>
        <end position="333"/>
    </location>
</feature>
<dbReference type="PROSITE" id="PS50055">
    <property type="entry name" value="TYR_PHOSPHATASE_PTP"/>
    <property type="match status" value="1"/>
</dbReference>
<evidence type="ECO:0000313" key="3">
    <source>
        <dbReference type="EMBL" id="CCD65153.1"/>
    </source>
</evidence>
<feature type="compositionally biased region" description="Basic and acidic residues" evidence="1">
    <location>
        <begin position="1"/>
        <end position="14"/>
    </location>
</feature>
<dbReference type="InterPro" id="IPR003595">
    <property type="entry name" value="Tyr_Pase_cat"/>
</dbReference>
<dbReference type="SMART" id="SM00404">
    <property type="entry name" value="PTPc_motif"/>
    <property type="match status" value="1"/>
</dbReference>
<dbReference type="InParanoid" id="P91147"/>
<keyword evidence="4" id="KW-1185">Reference proteome</keyword>
<proteinExistence type="predicted"/>
<dbReference type="WormBase" id="C43E11.5">
    <property type="protein sequence ID" value="CE08683"/>
    <property type="gene ID" value="WBGene00016605"/>
</dbReference>
<evidence type="ECO:0000256" key="1">
    <source>
        <dbReference type="SAM" id="MobiDB-lite"/>
    </source>
</evidence>
<dbReference type="OMA" id="LCYPYWP"/>
<evidence type="ECO:0000313" key="5">
    <source>
        <dbReference type="WormBase" id="C43E11.5"/>
    </source>
</evidence>
<dbReference type="FunCoup" id="P91147">
    <property type="interactions" value="157"/>
</dbReference>
<dbReference type="PeptideAtlas" id="P91147"/>
<dbReference type="eggNOG" id="ENOG502TBBZ">
    <property type="taxonomic scope" value="Eukaryota"/>
</dbReference>
<dbReference type="AlphaFoldDB" id="P91147"/>
<dbReference type="SMART" id="SM00194">
    <property type="entry name" value="PTPc"/>
    <property type="match status" value="1"/>
</dbReference>
<protein>
    <submittedName>
        <fullName evidence="3">Tyrosine-protein phosphatase domain-containing protein</fullName>
    </submittedName>
</protein>
<gene>
    <name evidence="3 5" type="ORF">C43E11.5</name>
    <name evidence="3" type="ORF">CELE_C43E11.5</name>
</gene>
<dbReference type="SMR" id="P91147"/>
<dbReference type="AGR" id="WB:WBGene00016605"/>
<evidence type="ECO:0000313" key="4">
    <source>
        <dbReference type="Proteomes" id="UP000001940"/>
    </source>
</evidence>
<dbReference type="CTD" id="172022"/>
<dbReference type="HOGENOM" id="CLU_748509_0_0_1"/>
<dbReference type="RefSeq" id="NP_491335.1">
    <property type="nucleotide sequence ID" value="NM_058934.7"/>
</dbReference>
<dbReference type="GeneID" id="172022"/>
<dbReference type="GO" id="GO:0004725">
    <property type="term" value="F:protein tyrosine phosphatase activity"/>
    <property type="evidence" value="ECO:0007669"/>
    <property type="project" value="InterPro"/>
</dbReference>
<dbReference type="Proteomes" id="UP000001940">
    <property type="component" value="Chromosome I"/>
</dbReference>
<feature type="compositionally biased region" description="Polar residues" evidence="1">
    <location>
        <begin position="29"/>
        <end position="39"/>
    </location>
</feature>
<dbReference type="KEGG" id="cel:CELE_C43E11.5"/>
<dbReference type="EMBL" id="BX284601">
    <property type="protein sequence ID" value="CCD65153.1"/>
    <property type="molecule type" value="Genomic_DNA"/>
</dbReference>
<dbReference type="InterPro" id="IPR052782">
    <property type="entry name" value="Oocyte-zygote_transition_reg"/>
</dbReference>
<sequence>MAPSKSKEKKDKAKTSRRKSGSQAKKDTTSTVSEGQSPTEVADQLLKAKSRPQMYDLLKGHAAFNVPEFVKNLPVNVRLPIPIRDNRRVLCGSDEEFFPGQYVRMEGAEYIIVQAPTKKSSKLIWRVILKDHIRILVCLCHDEQMSGSDDGKCYTYFPTELEQKMEAELMKGTLSIVCKAREGLSMGATKYELELTDSEVVIDKNSDDPNASNYKSHRLIVFHMNTWSGQKPTSGNALEQAQNVALFFREVKKFEMDILRKSMENFVPPVMLQSFDGINRASTGWVALMLLRDVEKRECFDVPSLIKAIMKFRNGSISTYYQFCFCMAVCLNIGKDTNWCANDCSTALTDLMEKFGNRKLNELGNLAV</sequence>
<dbReference type="SUPFAM" id="SSF52799">
    <property type="entry name" value="(Phosphotyrosine protein) phosphatases II"/>
    <property type="match status" value="1"/>
</dbReference>
<dbReference type="InterPro" id="IPR000242">
    <property type="entry name" value="PTP_cat"/>
</dbReference>
<feature type="region of interest" description="Disordered" evidence="1">
    <location>
        <begin position="1"/>
        <end position="40"/>
    </location>
</feature>
<accession>P91147</accession>
<dbReference type="PANTHER" id="PTHR46163">
    <property type="entry name" value="TYROSINE-PROTEIN PHOSPHATASE-RELATED"/>
    <property type="match status" value="1"/>
</dbReference>
<organism evidence="3 4">
    <name type="scientific">Caenorhabditis elegans</name>
    <dbReference type="NCBI Taxonomy" id="6239"/>
    <lineage>
        <taxon>Eukaryota</taxon>
        <taxon>Metazoa</taxon>
        <taxon>Ecdysozoa</taxon>
        <taxon>Nematoda</taxon>
        <taxon>Chromadorea</taxon>
        <taxon>Rhabditida</taxon>
        <taxon>Rhabditina</taxon>
        <taxon>Rhabditomorpha</taxon>
        <taxon>Rhabditoidea</taxon>
        <taxon>Rhabditidae</taxon>
        <taxon>Peloderinae</taxon>
        <taxon>Caenorhabditis</taxon>
    </lineage>
</organism>
<dbReference type="PaxDb" id="6239-C43E11.5"/>
<evidence type="ECO:0000259" key="2">
    <source>
        <dbReference type="PROSITE" id="PS50055"/>
    </source>
</evidence>
<dbReference type="PhylomeDB" id="P91147"/>
<dbReference type="STRING" id="6239.C43E11.5.1"/>